<gene>
    <name evidence="2" type="ORF">B6A14_02875</name>
</gene>
<sequence>MYASVIAYRMIILKLTLSLMKKINPKINPVILIPMHKQEPSPHEKLSLIQCQKILGDYPTYLLHPQGMSTKIYEAIFPTLQTLTAPPNSMSSISAYNKLMISPFIFDALNSYSHILIHEPDAIVLKNDLHYWCEQDFDYIGAPWFTSDATEDLQLKGTGNFGLSLIKTKTANTLFTDNPRWFSTSMIIRDLLRGLRGQKGAFSRAIKSMGSSGRLAGAHHLYKDHCDIFWSYVAPKVAPHLRIAPPEQAIYFSWEQSPKKCLTICNGKLPFGIHAWPKYDLTFLEPLLMESGIILNAYHSA</sequence>
<reference evidence="2 3" key="1">
    <citation type="submission" date="2017-03" db="EMBL/GenBank/DDBJ databases">
        <title>New species Polynucleobacter sp. MWH-EgelM1-30-B4.</title>
        <authorList>
            <person name="Hahn M.W."/>
        </authorList>
    </citation>
    <scope>NUCLEOTIDE SEQUENCE [LARGE SCALE GENOMIC DNA]</scope>
    <source>
        <strain evidence="2 3">MWH-EgelM1-30-B4</strain>
    </source>
</reference>
<keyword evidence="3" id="KW-1185">Reference proteome</keyword>
<evidence type="ECO:0000259" key="1">
    <source>
        <dbReference type="Pfam" id="PF18922"/>
    </source>
</evidence>
<dbReference type="RefSeq" id="WP_087908957.1">
    <property type="nucleotide sequence ID" value="NZ_NAIA01000002.1"/>
</dbReference>
<comment type="caution">
    <text evidence="2">The sequence shown here is derived from an EMBL/GenBank/DDBJ whole genome shotgun (WGS) entry which is preliminary data.</text>
</comment>
<organism evidence="2 3">
    <name type="scientific">Polynucleobacter hirudinilacicola</name>
    <dbReference type="NCBI Taxonomy" id="1743166"/>
    <lineage>
        <taxon>Bacteria</taxon>
        <taxon>Pseudomonadati</taxon>
        <taxon>Pseudomonadota</taxon>
        <taxon>Betaproteobacteria</taxon>
        <taxon>Burkholderiales</taxon>
        <taxon>Burkholderiaceae</taxon>
        <taxon>Polynucleobacter</taxon>
    </lineage>
</organism>
<dbReference type="OrthoDB" id="7391526at2"/>
<feature type="domain" description="DUF5672" evidence="1">
    <location>
        <begin position="81"/>
        <end position="274"/>
    </location>
</feature>
<dbReference type="EMBL" id="NAIA01000002">
    <property type="protein sequence ID" value="OWF66158.1"/>
    <property type="molecule type" value="Genomic_DNA"/>
</dbReference>
<accession>A0A210RYS6</accession>
<dbReference type="AlphaFoldDB" id="A0A210RYS6"/>
<proteinExistence type="predicted"/>
<dbReference type="Proteomes" id="UP000196880">
    <property type="component" value="Unassembled WGS sequence"/>
</dbReference>
<protein>
    <recommendedName>
        <fullName evidence="1">DUF5672 domain-containing protein</fullName>
    </recommendedName>
</protein>
<dbReference type="Pfam" id="PF18922">
    <property type="entry name" value="DUF5672"/>
    <property type="match status" value="1"/>
</dbReference>
<evidence type="ECO:0000313" key="2">
    <source>
        <dbReference type="EMBL" id="OWF66158.1"/>
    </source>
</evidence>
<evidence type="ECO:0000313" key="3">
    <source>
        <dbReference type="Proteomes" id="UP000196880"/>
    </source>
</evidence>
<dbReference type="InterPro" id="IPR043729">
    <property type="entry name" value="DUF5672"/>
</dbReference>
<name>A0A210RYS6_9BURK</name>